<evidence type="ECO:0000313" key="4">
    <source>
        <dbReference type="EMBL" id="OAF69577.1"/>
    </source>
</evidence>
<evidence type="ECO:0000259" key="3">
    <source>
        <dbReference type="PROSITE" id="PS50961"/>
    </source>
</evidence>
<dbReference type="Pfam" id="PF05383">
    <property type="entry name" value="La"/>
    <property type="match status" value="1"/>
</dbReference>
<dbReference type="Proteomes" id="UP000078046">
    <property type="component" value="Unassembled WGS sequence"/>
</dbReference>
<gene>
    <name evidence="4" type="ORF">A3Q56_02699</name>
</gene>
<dbReference type="InterPro" id="IPR036388">
    <property type="entry name" value="WH-like_DNA-bd_sf"/>
</dbReference>
<dbReference type="PANTHER" id="PTHR22792:SF132">
    <property type="entry name" value="LA-RELATED PROTEIN 1"/>
    <property type="match status" value="1"/>
</dbReference>
<evidence type="ECO:0000256" key="2">
    <source>
        <dbReference type="PROSITE-ProRule" id="PRU00332"/>
    </source>
</evidence>
<accession>A0A177B5J2</accession>
<dbReference type="GO" id="GO:0000339">
    <property type="term" value="F:RNA cap binding"/>
    <property type="evidence" value="ECO:0007669"/>
    <property type="project" value="InterPro"/>
</dbReference>
<dbReference type="Gene3D" id="1.10.10.10">
    <property type="entry name" value="Winged helix-like DNA-binding domain superfamily/Winged helix DNA-binding domain"/>
    <property type="match status" value="1"/>
</dbReference>
<dbReference type="InterPro" id="IPR006630">
    <property type="entry name" value="La_HTH"/>
</dbReference>
<proteinExistence type="predicted"/>
<dbReference type="PANTHER" id="PTHR22792">
    <property type="entry name" value="LUPUS LA PROTEIN-RELATED"/>
    <property type="match status" value="1"/>
</dbReference>
<dbReference type="PROSITE" id="PS50961">
    <property type="entry name" value="HTH_LA"/>
    <property type="match status" value="1"/>
</dbReference>
<organism evidence="4 5">
    <name type="scientific">Intoshia linei</name>
    <dbReference type="NCBI Taxonomy" id="1819745"/>
    <lineage>
        <taxon>Eukaryota</taxon>
        <taxon>Metazoa</taxon>
        <taxon>Spiralia</taxon>
        <taxon>Lophotrochozoa</taxon>
        <taxon>Mesozoa</taxon>
        <taxon>Orthonectida</taxon>
        <taxon>Rhopaluridae</taxon>
        <taxon>Intoshia</taxon>
    </lineage>
</organism>
<protein>
    <recommendedName>
        <fullName evidence="3">HTH La-type RNA-binding domain-containing protein</fullName>
    </recommendedName>
</protein>
<dbReference type="SUPFAM" id="SSF46785">
    <property type="entry name" value="Winged helix' DNA-binding domain"/>
    <property type="match status" value="1"/>
</dbReference>
<dbReference type="SMART" id="SM00715">
    <property type="entry name" value="LA"/>
    <property type="match status" value="1"/>
</dbReference>
<comment type="caution">
    <text evidence="4">The sequence shown here is derived from an EMBL/GenBank/DDBJ whole genome shotgun (WGS) entry which is preliminary data.</text>
</comment>
<keyword evidence="5" id="KW-1185">Reference proteome</keyword>
<sequence>MSRQFSVENGLENGFVNPFDYTEIPRNEFDPDTIISNQIYQHDSVSNLSLNELLQLTTKKNPIYPSILHFVQTINNFSARKNVKSYEDSGICTYHVNPYSIHYLYPGTKRLPFLYVQLLAYICSNMAVQKRLSVFIYQMDFWFSNDNLSTDKYLQYSMDKEGFVSIMLIKNFKKFARLNATSVLIQIAALLSLKVELCDTFSHVRASINYKTHSKAALGNPEYDSSFFPRFNICALAKTHLHKYTCNSSKPHGVLTFINPYIPSFKNEINNLYKNLTHKLNRNSRKFIYKMQIVISDKRVPLLNEKIVNKSKSMYGYIQPSAVSCEKIMKRHPHRSPDITKMRIYYFMYDKNFQFDATISLERLMGYATNSSFKSFEKSSFYRFCSLYLRKNLNISIYNIFKELALVDLKMKQREGIEYLHSFYFHFLRNEDKNFQHLFYMLREWSEIVNTDITQDNYYCMFYVKKFEKQHKLFIIPEIRIKMNSYVEQINTI</sequence>
<dbReference type="AlphaFoldDB" id="A0A177B5J2"/>
<dbReference type="InterPro" id="IPR045180">
    <property type="entry name" value="La_dom_prot"/>
</dbReference>
<evidence type="ECO:0000313" key="5">
    <source>
        <dbReference type="Proteomes" id="UP000078046"/>
    </source>
</evidence>
<feature type="domain" description="HTH La-type RNA-binding" evidence="3">
    <location>
        <begin position="125"/>
        <end position="214"/>
    </location>
</feature>
<dbReference type="InterPro" id="IPR006607">
    <property type="entry name" value="DM15"/>
</dbReference>
<dbReference type="InterPro" id="IPR036390">
    <property type="entry name" value="WH_DNA-bd_sf"/>
</dbReference>
<keyword evidence="1 2" id="KW-0694">RNA-binding</keyword>
<name>A0A177B5J2_9BILA</name>
<evidence type="ECO:0000256" key="1">
    <source>
        <dbReference type="ARBA" id="ARBA00022884"/>
    </source>
</evidence>
<dbReference type="EMBL" id="LWCA01000260">
    <property type="protein sequence ID" value="OAF69577.1"/>
    <property type="molecule type" value="Genomic_DNA"/>
</dbReference>
<dbReference type="Pfam" id="PF21071">
    <property type="entry name" value="LARP1_HEAT"/>
    <property type="match status" value="1"/>
</dbReference>
<dbReference type="GO" id="GO:0005737">
    <property type="term" value="C:cytoplasm"/>
    <property type="evidence" value="ECO:0007669"/>
    <property type="project" value="UniProtKB-ARBA"/>
</dbReference>
<dbReference type="OrthoDB" id="10046764at2759"/>
<dbReference type="GO" id="GO:0048255">
    <property type="term" value="P:mRNA stabilization"/>
    <property type="evidence" value="ECO:0007669"/>
    <property type="project" value="InterPro"/>
</dbReference>
<reference evidence="4 5" key="1">
    <citation type="submission" date="2016-04" db="EMBL/GenBank/DDBJ databases">
        <title>The genome of Intoshia linei affirms orthonectids as highly simplified spiralians.</title>
        <authorList>
            <person name="Mikhailov K.V."/>
            <person name="Slusarev G.S."/>
            <person name="Nikitin M.A."/>
            <person name="Logacheva M.D."/>
            <person name="Penin A."/>
            <person name="Aleoshin V."/>
            <person name="Panchin Y.V."/>
        </authorList>
    </citation>
    <scope>NUCLEOTIDE SEQUENCE [LARGE SCALE GENOMIC DNA]</scope>
    <source>
        <strain evidence="4">Intl2013</strain>
        <tissue evidence="4">Whole animal</tissue>
    </source>
</reference>